<dbReference type="InterPro" id="IPR004788">
    <property type="entry name" value="Ribose5P_isomerase_type_A"/>
</dbReference>
<evidence type="ECO:0000313" key="6">
    <source>
        <dbReference type="Proteomes" id="UP000196694"/>
    </source>
</evidence>
<dbReference type="GO" id="GO:0009052">
    <property type="term" value="P:pentose-phosphate shunt, non-oxidative branch"/>
    <property type="evidence" value="ECO:0007669"/>
    <property type="project" value="InterPro"/>
</dbReference>
<dbReference type="GO" id="GO:0006014">
    <property type="term" value="P:D-ribose metabolic process"/>
    <property type="evidence" value="ECO:0007669"/>
    <property type="project" value="TreeGrafter"/>
</dbReference>
<dbReference type="EMBL" id="NCQP01000001">
    <property type="protein sequence ID" value="OWJ55372.1"/>
    <property type="molecule type" value="Genomic_DNA"/>
</dbReference>
<dbReference type="Proteomes" id="UP000196694">
    <property type="component" value="Unassembled WGS sequence"/>
</dbReference>
<dbReference type="GeneID" id="26099323"/>
<evidence type="ECO:0000313" key="5">
    <source>
        <dbReference type="Proteomes" id="UP000058613"/>
    </source>
</evidence>
<dbReference type="GO" id="GO:0005829">
    <property type="term" value="C:cytosol"/>
    <property type="evidence" value="ECO:0007669"/>
    <property type="project" value="TreeGrafter"/>
</dbReference>
<dbReference type="PANTHER" id="PTHR11934">
    <property type="entry name" value="RIBOSE-5-PHOSPHATE ISOMERASE"/>
    <property type="match status" value="1"/>
</dbReference>
<dbReference type="EMBL" id="CP013011">
    <property type="protein sequence ID" value="ALL01033.1"/>
    <property type="molecule type" value="Genomic_DNA"/>
</dbReference>
<dbReference type="Pfam" id="PF06026">
    <property type="entry name" value="Rib_5-P_isom_A"/>
    <property type="match status" value="1"/>
</dbReference>
<dbReference type="InterPro" id="IPR037171">
    <property type="entry name" value="NagB/RpiA_transferase-like"/>
</dbReference>
<dbReference type="Gene3D" id="3.40.50.1360">
    <property type="match status" value="1"/>
</dbReference>
<dbReference type="SUPFAM" id="SSF100950">
    <property type="entry name" value="NagB/RpiA/CoA transferase-like"/>
    <property type="match status" value="1"/>
</dbReference>
<organism evidence="3 5">
    <name type="scientific">Pyrodictium delaneyi</name>
    <dbReference type="NCBI Taxonomy" id="1273541"/>
    <lineage>
        <taxon>Archaea</taxon>
        <taxon>Thermoproteota</taxon>
        <taxon>Thermoprotei</taxon>
        <taxon>Desulfurococcales</taxon>
        <taxon>Pyrodictiaceae</taxon>
        <taxon>Pyrodictium</taxon>
    </lineage>
</organism>
<dbReference type="PATRIC" id="fig|1273541.4.peg.1058"/>
<dbReference type="PANTHER" id="PTHR11934:SF0">
    <property type="entry name" value="RIBOSE-5-PHOSPHATE ISOMERASE"/>
    <property type="match status" value="1"/>
</dbReference>
<sequence>MSASIAKQVAAEKALSLLRGRLVEATRIGVGTGSTVAKIVELMMNDPELSRILKTRRVYASSLATLLLLRKHGVEAYNHAPRGGLDVYFDGADEVAIDATACMLVKGRGAAMVREKILAYNSRYTLIVVDESKVSKNLGEKGKPVPVEVLEYALEPLLDELNFRGVRVEVRSNCGCRDGPALSDNAGIVVDTWPWGVMAPQQYETLLDTLPGVVGHGLFIGYADAVVIGHSNGKAMVHSCKRTRRNPAL</sequence>
<protein>
    <recommendedName>
        <fullName evidence="2">Ribose 5-phosphate isomerase A</fullName>
        <ecNumber evidence="2">5.3.1.6</ecNumber>
    </recommendedName>
</protein>
<dbReference type="AlphaFoldDB" id="A0A0N7JD28"/>
<evidence type="ECO:0000256" key="2">
    <source>
        <dbReference type="NCBIfam" id="TIGR00021"/>
    </source>
</evidence>
<evidence type="ECO:0000256" key="1">
    <source>
        <dbReference type="ARBA" id="ARBA00023235"/>
    </source>
</evidence>
<accession>A0A0N7JD28</accession>
<dbReference type="KEGG" id="pdl:Pyrde_0985"/>
<dbReference type="SUPFAM" id="SSF75445">
    <property type="entry name" value="D-ribose-5-phosphate isomerase (RpiA), lid domain"/>
    <property type="match status" value="1"/>
</dbReference>
<evidence type="ECO:0000313" key="3">
    <source>
        <dbReference type="EMBL" id="ALL01033.1"/>
    </source>
</evidence>
<reference evidence="3 5" key="1">
    <citation type="submission" date="2015-10" db="EMBL/GenBank/DDBJ databases">
        <title>Complete genome sequence of hyperthermophilic archaeon Pyrodictium delaneyi Su06.</title>
        <authorList>
            <person name="Jung J.-H."/>
            <person name="Lin J."/>
            <person name="Holden J.F."/>
            <person name="Park C.-S."/>
        </authorList>
    </citation>
    <scope>NUCLEOTIDE SEQUENCE [LARGE SCALE GENOMIC DNA]</scope>
    <source>
        <strain evidence="3 5">Su06</strain>
    </source>
</reference>
<dbReference type="NCBIfam" id="TIGR00021">
    <property type="entry name" value="rpiA"/>
    <property type="match status" value="1"/>
</dbReference>
<dbReference type="EC" id="5.3.1.6" evidence="2"/>
<proteinExistence type="predicted"/>
<dbReference type="RefSeq" id="WP_055408747.1">
    <property type="nucleotide sequence ID" value="NZ_CP013011.1"/>
</dbReference>
<evidence type="ECO:0000313" key="4">
    <source>
        <dbReference type="EMBL" id="OWJ55372.1"/>
    </source>
</evidence>
<name>A0A0N7JD28_9CREN</name>
<keyword evidence="1 3" id="KW-0413">Isomerase</keyword>
<dbReference type="STRING" id="1273541.Pyrde_0985"/>
<dbReference type="OrthoDB" id="19013at2157"/>
<gene>
    <name evidence="4" type="ORF">Pdsh_00725</name>
    <name evidence="3" type="ORF">Pyrde_0985</name>
</gene>
<dbReference type="Proteomes" id="UP000058613">
    <property type="component" value="Chromosome"/>
</dbReference>
<dbReference type="Gene3D" id="3.30.70.260">
    <property type="match status" value="1"/>
</dbReference>
<keyword evidence="6" id="KW-1185">Reference proteome</keyword>
<dbReference type="GO" id="GO:0004751">
    <property type="term" value="F:ribose-5-phosphate isomerase activity"/>
    <property type="evidence" value="ECO:0007669"/>
    <property type="project" value="UniProtKB-UniRule"/>
</dbReference>
<reference evidence="4 6" key="2">
    <citation type="submission" date="2017-05" db="EMBL/GenBank/DDBJ databases">
        <title>The draft genome of the hyperthermophilic archaeon 'Pyrodictium delaneyi strain Hulk', an iron and nitrate reducer, reveals the capacity for sulfate reduction.</title>
        <authorList>
            <person name="Demey L.M."/>
            <person name="Miller C."/>
            <person name="Manzella M."/>
            <person name="Reguera G."/>
            <person name="Kashefi K."/>
        </authorList>
    </citation>
    <scope>NUCLEOTIDE SEQUENCE [LARGE SCALE GENOMIC DNA]</scope>
    <source>
        <strain evidence="4 6">Hulk</strain>
    </source>
</reference>